<evidence type="ECO:0000313" key="1">
    <source>
        <dbReference type="EMBL" id="CCG19248.1"/>
    </source>
</evidence>
<evidence type="ECO:0008006" key="2">
    <source>
        <dbReference type="Google" id="ProtNLM"/>
    </source>
</evidence>
<dbReference type="HOGENOM" id="CLU_1546822_0_0_4"/>
<dbReference type="EMBL" id="HE681424">
    <property type="protein sequence ID" value="CCG19248.1"/>
    <property type="molecule type" value="Genomic_DNA"/>
</dbReference>
<dbReference type="KEGG" id="tat:KUM_0450"/>
<name>I7JLX2_9BURK</name>
<protein>
    <recommendedName>
        <fullName evidence="2">GIY-YIG domain-containing protein</fullName>
    </recommendedName>
</protein>
<proteinExistence type="predicted"/>
<dbReference type="BioCyc" id="TASI1091495:G13GE-449-MONOMER"/>
<organism evidence="1">
    <name type="scientific">Taylorella asinigenitalis 14/45</name>
    <dbReference type="NCBI Taxonomy" id="1091495"/>
    <lineage>
        <taxon>Bacteria</taxon>
        <taxon>Pseudomonadati</taxon>
        <taxon>Pseudomonadota</taxon>
        <taxon>Betaproteobacteria</taxon>
        <taxon>Burkholderiales</taxon>
        <taxon>Alcaligenaceae</taxon>
        <taxon>Taylorella</taxon>
    </lineage>
</organism>
<dbReference type="AlphaFoldDB" id="I7JLX2"/>
<gene>
    <name evidence="1" type="ORF">KUM_0450</name>
</gene>
<reference evidence="1" key="1">
    <citation type="journal article" date="2012" name="Vet. Microbiol.">
        <title>Comparative genomic analyses of the Taylorellae.</title>
        <authorList>
            <person name="Hauser H."/>
            <person name="Richter D.C."/>
            <person name="van Tonder A."/>
            <person name="Clark L."/>
            <person name="Preston A."/>
        </authorList>
    </citation>
    <scope>NUCLEOTIDE SEQUENCE</scope>
    <source>
        <strain evidence="1">14/45</strain>
    </source>
</reference>
<sequence>MPKNFKLSLLDNKPDGLISLSSANSENIIYKIPKSRLGADLQKHKHLSLSGFYILIGYLNANGVIPAYVGRVNAVENNSRLLGRLRDHLHRDWWHEVYFLTMINSTINHTESAYLGCLFYEELSINENFDLKNKRIHIPNFINLIGVIDDLNDSKDRFIELLSILENKFIRKT</sequence>
<dbReference type="RefSeq" id="WP_015551377.1">
    <property type="nucleotide sequence ID" value="NC_021033.1"/>
</dbReference>
<accession>I7JLX2</accession>